<feature type="domain" description="Protein kinase" evidence="4">
    <location>
        <begin position="386"/>
        <end position="679"/>
    </location>
</feature>
<feature type="chain" id="PRO_5042048251" evidence="3">
    <location>
        <begin position="23"/>
        <end position="1646"/>
    </location>
</feature>
<feature type="signal peptide" evidence="3">
    <location>
        <begin position="1"/>
        <end position="22"/>
    </location>
</feature>
<feature type="transmembrane region" description="Helical" evidence="2">
    <location>
        <begin position="1174"/>
        <end position="1196"/>
    </location>
</feature>
<keyword evidence="2" id="KW-0812">Transmembrane</keyword>
<dbReference type="PANTHER" id="PTHR44329">
    <property type="entry name" value="SERINE/THREONINE-PROTEIN KINASE TNNI3K-RELATED"/>
    <property type="match status" value="1"/>
</dbReference>
<dbReference type="InterPro" id="IPR051681">
    <property type="entry name" value="Ser/Thr_Kinases-Pseudokinases"/>
</dbReference>
<keyword evidence="6" id="KW-1185">Reference proteome</keyword>
<organism evidence="5 6">
    <name type="scientific">Phytophthora citrophthora</name>
    <dbReference type="NCBI Taxonomy" id="4793"/>
    <lineage>
        <taxon>Eukaryota</taxon>
        <taxon>Sar</taxon>
        <taxon>Stramenopiles</taxon>
        <taxon>Oomycota</taxon>
        <taxon>Peronosporomycetes</taxon>
        <taxon>Peronosporales</taxon>
        <taxon>Peronosporaceae</taxon>
        <taxon>Phytophthora</taxon>
    </lineage>
</organism>
<dbReference type="Gene3D" id="3.30.200.20">
    <property type="entry name" value="Phosphorylase Kinase, domain 1"/>
    <property type="match status" value="2"/>
</dbReference>
<keyword evidence="5" id="KW-0808">Transferase</keyword>
<reference evidence="5" key="1">
    <citation type="submission" date="2023-08" db="EMBL/GenBank/DDBJ databases">
        <title>Reference Genome Resource for the Citrus Pathogen Phytophthora citrophthora.</title>
        <authorList>
            <person name="Moller H."/>
            <person name="Coetzee B."/>
            <person name="Rose L.J."/>
            <person name="Van Niekerk J.M."/>
        </authorList>
    </citation>
    <scope>NUCLEOTIDE SEQUENCE</scope>
    <source>
        <strain evidence="5">STE-U-9442</strain>
    </source>
</reference>
<dbReference type="InterPro" id="IPR008271">
    <property type="entry name" value="Ser/Thr_kinase_AS"/>
</dbReference>
<evidence type="ECO:0000256" key="3">
    <source>
        <dbReference type="SAM" id="SignalP"/>
    </source>
</evidence>
<keyword evidence="2" id="KW-1133">Transmembrane helix</keyword>
<evidence type="ECO:0000259" key="4">
    <source>
        <dbReference type="PROSITE" id="PS50011"/>
    </source>
</evidence>
<sequence length="1646" mass="179613">MVSLCVSSLVLATVLGVASVHAGTDIVSMLYGNIAVTTPPAPTSLNPELTALVGNVANFTSFSNELQRAMLWSAGWVRAVPDTAGSGSGSANTSDDYLQVYVQCGRTMSDIFQVADAFDNETLCPLKTDCKANVIVYTESTCDPDYVESKSLCGISSSVAGSSSGSLKSSPGPLWSKEGQVDGSFDPQIFQYEGSSDNTTLYLLTPKSSWDMTDDNCPNMAQFIAPCQSVVVSDGEQEKWCEPTIDLGVKQWVEKEYAENGTGGSDSGSKVSSTVAIVLGVLLGIFAVAAIVFFFMWRRSKSFSKDGLHENEHNTFFVQAHSFRGEQQQQGNVSGQYISNNGPHPSFENAMQIEAINESFRIKSPELAAFCDDQELMLKRIAFAGIVYREKMTSGPNGEVWRGEYEGQQVAIKCTVAAAVASAVAANTSRNSVSMNASALLGDKEIKALEDFTKEIRMAAFLEHPNIVRFVGLSWRTLPDLCMVSEYVPLGDLAHFLAQPDSKQLTWRDDKLPIAADISNALVYLHSLSPVVLHRDLKSLNVLLMEDLQAKVSDFGLSRETSFDETMTSGVGTLLWTAPEVLRGERYSEKADIYSFGVVLAELDTCLPPYAYSQGGRKNKGKNDMDWVPLIASGRASPPFRPDCPRAIRDLAAQCLDQDPNKRPPAMQIELERGHFPSLVILRTGSIDTGSDAGNYTTTPQPERTVQAPTSSSSGGGSSISDDELGIIVGGGFIILVMICILFVGHRRRRRMDKGVVPASPGTLDASTRRSPVDDNQELYILDNSSFMSSPISFGSRSSLFLDEEDEPSESWNRPEVLAVRISVSEIALDDLVARGTNSEVYRGQYRGQTVAVKKPLPQWLRDSKNVKSFFERVRILSSPALTHPGIVSFIGVSWRSLVYMCMVSEFMAGGDLRSFVSRRQQRLNPRDDFGRRGFSRQKISLASQIASALSFLHAQGLVHGAVRSHNVLLDENLHAKLTGFQGSTIQPAMDRRSPSHDSLVTTLPPKLLTTSVPIGVTDRLKQERSRLDALWSAPEVLRGERSNTKTDIFSFGVVLSELDSNAAPYGYSSRFGEHGDSADLLEKVAAGHVRVHFTRNRHKRRGSSSADVESRLTAAVVRLGKACVALDAFKRPSAAQVSAELHKLLQTPGLKLSRTLSKQPPTTPQDDSDGFDLLYLIPIILGSLAVLGLVLYLVFRCRRSSKQRNNSEDFERVTTPPIAEGQHRVETSDNTPVVMSPMDPMASFSSFKDVHNSSKNVWLSGSGRTINSVKSGDSSRSLTSSGMADYALTTAQRDQVFHILHHDSQLATQRLAVDKIAFERVLGETTTRQLWLCQFEGEEIVVKRLNPPEKDDQVFPALLTFVHEIQLTASLEHPNIARFFGVAWGQSLRSLCFVAEYVARGDLASFLRRNRKRRLQLSHQMSSSSLSDASGGSTSSAATGHTALTGPSPPPSLQSSGSGFTLTSWIDDKLPIAIGVMRALLYLHTRRPKSILYQVLRARKVALSDRFEPKLIDLTPAAEGSPPVDQEELAAGVGNAFWTAPELLTGGFPTQASDIYAFGVLLAEIDSEAKGPYHSARDTRSGEKLRAFQVLNLVASGELRPHFGANCPAEVREIALACMRQNPMQRPTAREVLRGLQSCGACSAA</sequence>
<dbReference type="EMBL" id="JASMQC010000003">
    <property type="protein sequence ID" value="KAK1946638.1"/>
    <property type="molecule type" value="Genomic_DNA"/>
</dbReference>
<accession>A0AAD9GYX0</accession>
<dbReference type="PANTHER" id="PTHR44329:SF214">
    <property type="entry name" value="PROTEIN KINASE DOMAIN-CONTAINING PROTEIN"/>
    <property type="match status" value="1"/>
</dbReference>
<dbReference type="PROSITE" id="PS50011">
    <property type="entry name" value="PROTEIN_KINASE_DOM"/>
    <property type="match status" value="3"/>
</dbReference>
<feature type="domain" description="Protein kinase" evidence="4">
    <location>
        <begin position="827"/>
        <end position="1146"/>
    </location>
</feature>
<dbReference type="PROSITE" id="PS00108">
    <property type="entry name" value="PROTEIN_KINASE_ST"/>
    <property type="match status" value="1"/>
</dbReference>
<evidence type="ECO:0000256" key="1">
    <source>
        <dbReference type="SAM" id="MobiDB-lite"/>
    </source>
</evidence>
<comment type="caution">
    <text evidence="5">The sequence shown here is derived from an EMBL/GenBank/DDBJ whole genome shotgun (WGS) entry which is preliminary data.</text>
</comment>
<dbReference type="Pfam" id="PF07714">
    <property type="entry name" value="PK_Tyr_Ser-Thr"/>
    <property type="match status" value="1"/>
</dbReference>
<feature type="compositionally biased region" description="Low complexity" evidence="1">
    <location>
        <begin position="1420"/>
        <end position="1447"/>
    </location>
</feature>
<evidence type="ECO:0000256" key="2">
    <source>
        <dbReference type="SAM" id="Phobius"/>
    </source>
</evidence>
<evidence type="ECO:0000313" key="5">
    <source>
        <dbReference type="EMBL" id="KAK1946638.1"/>
    </source>
</evidence>
<evidence type="ECO:0000313" key="6">
    <source>
        <dbReference type="Proteomes" id="UP001259832"/>
    </source>
</evidence>
<feature type="transmembrane region" description="Helical" evidence="2">
    <location>
        <begin position="725"/>
        <end position="744"/>
    </location>
</feature>
<dbReference type="Pfam" id="PF00069">
    <property type="entry name" value="Pkinase"/>
    <property type="match status" value="2"/>
</dbReference>
<dbReference type="CDD" id="cd12087">
    <property type="entry name" value="TM_EGFR-like"/>
    <property type="match status" value="1"/>
</dbReference>
<dbReference type="InterPro" id="IPR001245">
    <property type="entry name" value="Ser-Thr/Tyr_kinase_cat_dom"/>
</dbReference>
<feature type="compositionally biased region" description="Polar residues" evidence="1">
    <location>
        <begin position="690"/>
        <end position="710"/>
    </location>
</feature>
<feature type="transmembrane region" description="Helical" evidence="2">
    <location>
        <begin position="275"/>
        <end position="297"/>
    </location>
</feature>
<feature type="region of interest" description="Disordered" evidence="1">
    <location>
        <begin position="690"/>
        <end position="721"/>
    </location>
</feature>
<dbReference type="Proteomes" id="UP001259832">
    <property type="component" value="Unassembled WGS sequence"/>
</dbReference>
<keyword evidence="5" id="KW-0418">Kinase</keyword>
<dbReference type="Gene3D" id="1.10.510.10">
    <property type="entry name" value="Transferase(Phosphotransferase) domain 1"/>
    <property type="match status" value="4"/>
</dbReference>
<gene>
    <name evidence="5" type="ORF">P3T76_002190</name>
</gene>
<proteinExistence type="predicted"/>
<keyword evidence="3" id="KW-0732">Signal</keyword>
<dbReference type="SMART" id="SM00220">
    <property type="entry name" value="S_TKc"/>
    <property type="match status" value="2"/>
</dbReference>
<feature type="domain" description="Protein kinase" evidence="4">
    <location>
        <begin position="1317"/>
        <end position="1646"/>
    </location>
</feature>
<dbReference type="GO" id="GO:0004674">
    <property type="term" value="F:protein serine/threonine kinase activity"/>
    <property type="evidence" value="ECO:0007669"/>
    <property type="project" value="TreeGrafter"/>
</dbReference>
<dbReference type="GO" id="GO:0005524">
    <property type="term" value="F:ATP binding"/>
    <property type="evidence" value="ECO:0007669"/>
    <property type="project" value="InterPro"/>
</dbReference>
<dbReference type="SUPFAM" id="SSF56112">
    <property type="entry name" value="Protein kinase-like (PK-like)"/>
    <property type="match status" value="3"/>
</dbReference>
<dbReference type="InterPro" id="IPR011009">
    <property type="entry name" value="Kinase-like_dom_sf"/>
</dbReference>
<dbReference type="InterPro" id="IPR000719">
    <property type="entry name" value="Prot_kinase_dom"/>
</dbReference>
<protein>
    <submittedName>
        <fullName evidence="5">Serine/threonine-protein kinase drkA</fullName>
    </submittedName>
</protein>
<feature type="region of interest" description="Disordered" evidence="1">
    <location>
        <begin position="1420"/>
        <end position="1457"/>
    </location>
</feature>
<keyword evidence="2" id="KW-0472">Membrane</keyword>
<name>A0AAD9GYX0_9STRA</name>